<keyword evidence="4" id="KW-1185">Reference proteome</keyword>
<dbReference type="EMBL" id="PQFF01000091">
    <property type="protein sequence ID" value="RHZ83341.1"/>
    <property type="molecule type" value="Genomic_DNA"/>
</dbReference>
<evidence type="ECO:0000313" key="3">
    <source>
        <dbReference type="EMBL" id="RHZ83341.1"/>
    </source>
</evidence>
<comment type="caution">
    <text evidence="3">The sequence shown here is derived from an EMBL/GenBank/DDBJ whole genome shotgun (WGS) entry which is preliminary data.</text>
</comment>
<dbReference type="OrthoDB" id="28112at2759"/>
<evidence type="ECO:0000259" key="2">
    <source>
        <dbReference type="Pfam" id="PF24892"/>
    </source>
</evidence>
<gene>
    <name evidence="3" type="ORF">Glove_97g100</name>
</gene>
<protein>
    <recommendedName>
        <fullName evidence="2">U3 small nucleolar RNA-associated protein 6 homolog C-terminal domain-containing protein</fullName>
    </recommendedName>
</protein>
<dbReference type="GO" id="GO:0032040">
    <property type="term" value="C:small-subunit processome"/>
    <property type="evidence" value="ECO:0007669"/>
    <property type="project" value="TreeGrafter"/>
</dbReference>
<dbReference type="GO" id="GO:0034388">
    <property type="term" value="C:Pwp2p-containing subcomplex of 90S preribosome"/>
    <property type="evidence" value="ECO:0007669"/>
    <property type="project" value="TreeGrafter"/>
</dbReference>
<dbReference type="Pfam" id="PF24892">
    <property type="entry name" value="UTP6_C"/>
    <property type="match status" value="1"/>
</dbReference>
<feature type="compositionally biased region" description="Acidic residues" evidence="1">
    <location>
        <begin position="96"/>
        <end position="143"/>
    </location>
</feature>
<evidence type="ECO:0000256" key="1">
    <source>
        <dbReference type="SAM" id="MobiDB-lite"/>
    </source>
</evidence>
<name>A0A397J5I4_9GLOM</name>
<dbReference type="GO" id="GO:0000462">
    <property type="term" value="P:maturation of SSU-rRNA from tricistronic rRNA transcript (SSU-rRNA, 5.8S rRNA, LSU-rRNA)"/>
    <property type="evidence" value="ECO:0007669"/>
    <property type="project" value="InterPro"/>
</dbReference>
<dbReference type="InterPro" id="IPR013949">
    <property type="entry name" value="Utp6"/>
</dbReference>
<dbReference type="AlphaFoldDB" id="A0A397J5I4"/>
<dbReference type="Gene3D" id="1.25.40.10">
    <property type="entry name" value="Tetratricopeptide repeat domain"/>
    <property type="match status" value="1"/>
</dbReference>
<dbReference type="SUPFAM" id="SSF48452">
    <property type="entry name" value="TPR-like"/>
    <property type="match status" value="1"/>
</dbReference>
<organism evidence="3 4">
    <name type="scientific">Diversispora epigaea</name>
    <dbReference type="NCBI Taxonomy" id="1348612"/>
    <lineage>
        <taxon>Eukaryota</taxon>
        <taxon>Fungi</taxon>
        <taxon>Fungi incertae sedis</taxon>
        <taxon>Mucoromycota</taxon>
        <taxon>Glomeromycotina</taxon>
        <taxon>Glomeromycetes</taxon>
        <taxon>Diversisporales</taxon>
        <taxon>Diversisporaceae</taxon>
        <taxon>Diversispora</taxon>
    </lineage>
</organism>
<dbReference type="Proteomes" id="UP000266861">
    <property type="component" value="Unassembled WGS sequence"/>
</dbReference>
<dbReference type="InterPro" id="IPR011990">
    <property type="entry name" value="TPR-like_helical_dom_sf"/>
</dbReference>
<dbReference type="GO" id="GO:0030515">
    <property type="term" value="F:snoRNA binding"/>
    <property type="evidence" value="ECO:0007669"/>
    <property type="project" value="InterPro"/>
</dbReference>
<feature type="domain" description="U3 small nucleolar RNA-associated protein 6 homolog C-terminal" evidence="2">
    <location>
        <begin position="236"/>
        <end position="505"/>
    </location>
</feature>
<sequence>MQRGLRMISTSDELWKEYFKLELSYVNKIRARRAIISLNPTKEKKEEVEMEPNNMDDSMIEENNDYSQLDNDIIPIIPIIIDEKSNSNHNNNNNNNDDDDDNDDDNDDDDNDDDDNDDDNNNDDNDDDNDNDDNDNDDNDDDNNGTINKLMQGIIVKIVFSNAIKAIPNDLSFRKEFIDICRQYPDTLSIVDYIYQSIAKDFRNDIEARSFFVERHIFGLDVNSLEYITAIKKTVEEYRESVEELDSKELLYLFTEFLRRSMHKSPQETLQNYLARLLSKTYARAFHINMASSQMLCEWIDWILAGNESEESKFEQIQETILKATELFPHSTDLWLRRINFSKNIQDNPLEQVYELALNHNPTSQDLWNSYVTWILYKWEINEFKNKKMEAIFLNAVSKVASMQLNEETANIKDLIVIQYINWSHAIGGLEKTRQVYKDLLSKLIPSLAFYQACIIIEKQDAGIPNSKNTNFQIPKDVKVHLEWLYGQACQFQKASIELWMDYIQYIIIIEDENRAAVLYEQALEVVSDPEELKRRFRELTLSSQSEE</sequence>
<feature type="region of interest" description="Disordered" evidence="1">
    <location>
        <begin position="85"/>
        <end position="145"/>
    </location>
</feature>
<evidence type="ECO:0000313" key="4">
    <source>
        <dbReference type="Proteomes" id="UP000266861"/>
    </source>
</evidence>
<dbReference type="InterPro" id="IPR056907">
    <property type="entry name" value="UTP6_C"/>
</dbReference>
<dbReference type="STRING" id="1348612.A0A397J5I4"/>
<proteinExistence type="predicted"/>
<dbReference type="PANTHER" id="PTHR23271">
    <property type="entry name" value="HEPATOCELLULAR CARCINOMA-ASSOCIATED ANTIGEN 66"/>
    <property type="match status" value="1"/>
</dbReference>
<accession>A0A397J5I4</accession>
<dbReference type="PANTHER" id="PTHR23271:SF1">
    <property type="entry name" value="U3 SMALL NUCLEOLAR RNA-ASSOCIATED PROTEIN 6 HOMOLOG"/>
    <property type="match status" value="1"/>
</dbReference>
<reference evidence="3 4" key="1">
    <citation type="submission" date="2018-08" db="EMBL/GenBank/DDBJ databases">
        <title>Genome and evolution of the arbuscular mycorrhizal fungus Diversispora epigaea (formerly Glomus versiforme) and its bacterial endosymbionts.</title>
        <authorList>
            <person name="Sun X."/>
            <person name="Fei Z."/>
            <person name="Harrison M."/>
        </authorList>
    </citation>
    <scope>NUCLEOTIDE SEQUENCE [LARGE SCALE GENOMIC DNA]</scope>
    <source>
        <strain evidence="3 4">IT104</strain>
    </source>
</reference>